<dbReference type="PANTHER" id="PTHR14334">
    <property type="entry name" value="B-CELL ANTIGEN RECEPTOR COMPLEX-ASSOCIATED PROTEIN"/>
    <property type="match status" value="1"/>
</dbReference>
<dbReference type="GeneTree" id="ENSGT00940000177059"/>
<dbReference type="GO" id="GO:0050853">
    <property type="term" value="P:B cell receptor signaling pathway"/>
    <property type="evidence" value="ECO:0007669"/>
    <property type="project" value="TreeGrafter"/>
</dbReference>
<protein>
    <recommendedName>
        <fullName evidence="2">Ig-like domain-containing protein</fullName>
    </recommendedName>
</protein>
<keyword evidence="4" id="KW-1185">Reference proteome</keyword>
<organism evidence="3 4">
    <name type="scientific">Oncorhynchus tshawytscha</name>
    <name type="common">Chinook salmon</name>
    <name type="synonym">Salmo tshawytscha</name>
    <dbReference type="NCBI Taxonomy" id="74940"/>
    <lineage>
        <taxon>Eukaryota</taxon>
        <taxon>Metazoa</taxon>
        <taxon>Chordata</taxon>
        <taxon>Craniata</taxon>
        <taxon>Vertebrata</taxon>
        <taxon>Euteleostomi</taxon>
        <taxon>Actinopterygii</taxon>
        <taxon>Neopterygii</taxon>
        <taxon>Teleostei</taxon>
        <taxon>Protacanthopterygii</taxon>
        <taxon>Salmoniformes</taxon>
        <taxon>Salmonidae</taxon>
        <taxon>Salmoninae</taxon>
        <taxon>Oncorhynchus</taxon>
    </lineage>
</organism>
<dbReference type="GO" id="GO:0030183">
    <property type="term" value="P:B cell differentiation"/>
    <property type="evidence" value="ECO:0007669"/>
    <property type="project" value="TreeGrafter"/>
</dbReference>
<evidence type="ECO:0000256" key="1">
    <source>
        <dbReference type="ARBA" id="ARBA00023319"/>
    </source>
</evidence>
<dbReference type="InterPro" id="IPR007110">
    <property type="entry name" value="Ig-like_dom"/>
</dbReference>
<reference evidence="3" key="3">
    <citation type="submission" date="2025-09" db="UniProtKB">
        <authorList>
            <consortium name="Ensembl"/>
        </authorList>
    </citation>
    <scope>IDENTIFICATION</scope>
</reference>
<dbReference type="SUPFAM" id="SSF48726">
    <property type="entry name" value="Immunoglobulin"/>
    <property type="match status" value="1"/>
</dbReference>
<dbReference type="PANTHER" id="PTHR14334:SF3">
    <property type="entry name" value="TRANSMEMBRANE AND IMMUNOGLOBULIN DOMAIN CONTAINING 2"/>
    <property type="match status" value="1"/>
</dbReference>
<evidence type="ECO:0000313" key="3">
    <source>
        <dbReference type="Ensembl" id="ENSOTSP00005108642.1"/>
    </source>
</evidence>
<dbReference type="InterPro" id="IPR013106">
    <property type="entry name" value="Ig_V-set"/>
</dbReference>
<evidence type="ECO:0000259" key="2">
    <source>
        <dbReference type="PROSITE" id="PS50835"/>
    </source>
</evidence>
<name>A0AAZ3NW26_ONCTS</name>
<evidence type="ECO:0000313" key="4">
    <source>
        <dbReference type="Proteomes" id="UP000694402"/>
    </source>
</evidence>
<dbReference type="AlphaFoldDB" id="A0AAZ3NW26"/>
<dbReference type="GO" id="GO:0019815">
    <property type="term" value="C:B cell receptor complex"/>
    <property type="evidence" value="ECO:0007669"/>
    <property type="project" value="TreeGrafter"/>
</dbReference>
<dbReference type="GO" id="GO:0009897">
    <property type="term" value="C:external side of plasma membrane"/>
    <property type="evidence" value="ECO:0007669"/>
    <property type="project" value="TreeGrafter"/>
</dbReference>
<keyword evidence="1" id="KW-0393">Immunoglobulin domain</keyword>
<accession>A0AAZ3NW26</accession>
<dbReference type="Pfam" id="PF07686">
    <property type="entry name" value="V-set"/>
    <property type="match status" value="1"/>
</dbReference>
<dbReference type="InterPro" id="IPR003599">
    <property type="entry name" value="Ig_sub"/>
</dbReference>
<sequence>MNTLHWIRGMLVVIQSPHNVTVTAGDTVQIQCCWNQHVSRGTVNWHEEGHIEIKYKSVLVNNSQCYDRASQQTVTCNCSNWTISNFTRNDSGTYICKATKEIPSLIESVGDGTQITVTCVIRRSPQRVCVSCDSHALGVSVEGEATAPEG</sequence>
<proteinExistence type="predicted"/>
<dbReference type="PROSITE" id="PS50835">
    <property type="entry name" value="IG_LIKE"/>
    <property type="match status" value="1"/>
</dbReference>
<dbReference type="InterPro" id="IPR013783">
    <property type="entry name" value="Ig-like_fold"/>
</dbReference>
<reference evidence="4" key="1">
    <citation type="journal article" date="2018" name="PLoS ONE">
        <title>Chinook salmon (Oncorhynchus tshawytscha) genome and transcriptome.</title>
        <authorList>
            <person name="Christensen K.A."/>
            <person name="Leong J.S."/>
            <person name="Sakhrani D."/>
            <person name="Biagi C.A."/>
            <person name="Minkley D.R."/>
            <person name="Withler R.E."/>
            <person name="Rondeau E.B."/>
            <person name="Koop B.F."/>
            <person name="Devlin R.H."/>
        </authorList>
    </citation>
    <scope>NUCLEOTIDE SEQUENCE [LARGE SCALE GENOMIC DNA]</scope>
</reference>
<dbReference type="InterPro" id="IPR036179">
    <property type="entry name" value="Ig-like_dom_sf"/>
</dbReference>
<dbReference type="Ensembl" id="ENSOTST00005173270.1">
    <property type="protein sequence ID" value="ENSOTSP00005108642.1"/>
    <property type="gene ID" value="ENSOTSG00005061361.1"/>
</dbReference>
<feature type="domain" description="Ig-like" evidence="2">
    <location>
        <begin position="11"/>
        <end position="118"/>
    </location>
</feature>
<dbReference type="SMART" id="SM00409">
    <property type="entry name" value="IG"/>
    <property type="match status" value="1"/>
</dbReference>
<dbReference type="Gene3D" id="2.60.40.10">
    <property type="entry name" value="Immunoglobulins"/>
    <property type="match status" value="1"/>
</dbReference>
<dbReference type="Proteomes" id="UP000694402">
    <property type="component" value="Unassembled WGS sequence"/>
</dbReference>
<reference evidence="3" key="2">
    <citation type="submission" date="2025-08" db="UniProtKB">
        <authorList>
            <consortium name="Ensembl"/>
        </authorList>
    </citation>
    <scope>IDENTIFICATION</scope>
</reference>